<protein>
    <submittedName>
        <fullName evidence="1">Uncharacterized protein</fullName>
    </submittedName>
</protein>
<sequence>MPLHILGFSRFYLSTLGSTFSPYICAQVLARKMCANTRDELLRTPILYLRKPTLVLARKHMVE</sequence>
<accession>A0A5B7GSP7</accession>
<reference evidence="1 2" key="1">
    <citation type="submission" date="2019-05" db="EMBL/GenBank/DDBJ databases">
        <title>Another draft genome of Portunus trituberculatus and its Hox gene families provides insights of decapod evolution.</title>
        <authorList>
            <person name="Jeong J.-H."/>
            <person name="Song I."/>
            <person name="Kim S."/>
            <person name="Choi T."/>
            <person name="Kim D."/>
            <person name="Ryu S."/>
            <person name="Kim W."/>
        </authorList>
    </citation>
    <scope>NUCLEOTIDE SEQUENCE [LARGE SCALE GENOMIC DNA]</scope>
    <source>
        <tissue evidence="1">Muscle</tissue>
    </source>
</reference>
<evidence type="ECO:0000313" key="2">
    <source>
        <dbReference type="Proteomes" id="UP000324222"/>
    </source>
</evidence>
<dbReference type="AlphaFoldDB" id="A0A5B7GSP7"/>
<proteinExistence type="predicted"/>
<keyword evidence="2" id="KW-1185">Reference proteome</keyword>
<name>A0A5B7GSP7_PORTR</name>
<evidence type="ECO:0000313" key="1">
    <source>
        <dbReference type="EMBL" id="MPC60217.1"/>
    </source>
</evidence>
<dbReference type="Proteomes" id="UP000324222">
    <property type="component" value="Unassembled WGS sequence"/>
</dbReference>
<organism evidence="1 2">
    <name type="scientific">Portunus trituberculatus</name>
    <name type="common">Swimming crab</name>
    <name type="synonym">Neptunus trituberculatus</name>
    <dbReference type="NCBI Taxonomy" id="210409"/>
    <lineage>
        <taxon>Eukaryota</taxon>
        <taxon>Metazoa</taxon>
        <taxon>Ecdysozoa</taxon>
        <taxon>Arthropoda</taxon>
        <taxon>Crustacea</taxon>
        <taxon>Multicrustacea</taxon>
        <taxon>Malacostraca</taxon>
        <taxon>Eumalacostraca</taxon>
        <taxon>Eucarida</taxon>
        <taxon>Decapoda</taxon>
        <taxon>Pleocyemata</taxon>
        <taxon>Brachyura</taxon>
        <taxon>Eubrachyura</taxon>
        <taxon>Portunoidea</taxon>
        <taxon>Portunidae</taxon>
        <taxon>Portuninae</taxon>
        <taxon>Portunus</taxon>
    </lineage>
</organism>
<dbReference type="EMBL" id="VSRR010017298">
    <property type="protein sequence ID" value="MPC60217.1"/>
    <property type="molecule type" value="Genomic_DNA"/>
</dbReference>
<comment type="caution">
    <text evidence="1">The sequence shown here is derived from an EMBL/GenBank/DDBJ whole genome shotgun (WGS) entry which is preliminary data.</text>
</comment>
<gene>
    <name evidence="1" type="ORF">E2C01_054256</name>
</gene>